<sequence length="60" mass="6880">MIRGTRAMIFGAKPGTLSHTRWRRSCYARQTAQQPRPSLINKKINSTCASIWNCICTSFY</sequence>
<proteinExistence type="predicted"/>
<protein>
    <submittedName>
        <fullName evidence="1">Uncharacterized protein</fullName>
    </submittedName>
</protein>
<evidence type="ECO:0000313" key="1">
    <source>
        <dbReference type="EMBL" id="MPC74889.1"/>
    </source>
</evidence>
<accession>A0A5B7HYW3</accession>
<dbReference type="Proteomes" id="UP000324222">
    <property type="component" value="Unassembled WGS sequence"/>
</dbReference>
<reference evidence="1 2" key="1">
    <citation type="submission" date="2019-05" db="EMBL/GenBank/DDBJ databases">
        <title>Another draft genome of Portunus trituberculatus and its Hox gene families provides insights of decapod evolution.</title>
        <authorList>
            <person name="Jeong J.-H."/>
            <person name="Song I."/>
            <person name="Kim S."/>
            <person name="Choi T."/>
            <person name="Kim D."/>
            <person name="Ryu S."/>
            <person name="Kim W."/>
        </authorList>
    </citation>
    <scope>NUCLEOTIDE SEQUENCE [LARGE SCALE GENOMIC DNA]</scope>
    <source>
        <tissue evidence="1">Muscle</tissue>
    </source>
</reference>
<comment type="caution">
    <text evidence="1">The sequence shown here is derived from an EMBL/GenBank/DDBJ whole genome shotgun (WGS) entry which is preliminary data.</text>
</comment>
<keyword evidence="2" id="KW-1185">Reference proteome</keyword>
<organism evidence="1 2">
    <name type="scientific">Portunus trituberculatus</name>
    <name type="common">Swimming crab</name>
    <name type="synonym">Neptunus trituberculatus</name>
    <dbReference type="NCBI Taxonomy" id="210409"/>
    <lineage>
        <taxon>Eukaryota</taxon>
        <taxon>Metazoa</taxon>
        <taxon>Ecdysozoa</taxon>
        <taxon>Arthropoda</taxon>
        <taxon>Crustacea</taxon>
        <taxon>Multicrustacea</taxon>
        <taxon>Malacostraca</taxon>
        <taxon>Eumalacostraca</taxon>
        <taxon>Eucarida</taxon>
        <taxon>Decapoda</taxon>
        <taxon>Pleocyemata</taxon>
        <taxon>Brachyura</taxon>
        <taxon>Eubrachyura</taxon>
        <taxon>Portunoidea</taxon>
        <taxon>Portunidae</taxon>
        <taxon>Portuninae</taxon>
        <taxon>Portunus</taxon>
    </lineage>
</organism>
<evidence type="ECO:0000313" key="2">
    <source>
        <dbReference type="Proteomes" id="UP000324222"/>
    </source>
</evidence>
<dbReference type="EMBL" id="VSRR010039933">
    <property type="protein sequence ID" value="MPC74889.1"/>
    <property type="molecule type" value="Genomic_DNA"/>
</dbReference>
<dbReference type="AlphaFoldDB" id="A0A5B7HYW3"/>
<name>A0A5B7HYW3_PORTR</name>
<gene>
    <name evidence="1" type="ORF">E2C01_069268</name>
</gene>